<feature type="domain" description="GAF" evidence="2">
    <location>
        <begin position="46"/>
        <end position="138"/>
    </location>
</feature>
<dbReference type="RefSeq" id="WP_100293734.1">
    <property type="nucleotide sequence ID" value="NZ_PGGC01000075.1"/>
</dbReference>
<name>A0A2H9U586_9GAMM</name>
<evidence type="ECO:0000256" key="1">
    <source>
        <dbReference type="ARBA" id="ARBA00038454"/>
    </source>
</evidence>
<comment type="similarity">
    <text evidence="1">Belongs to the free Met sulfoxide reductase family.</text>
</comment>
<dbReference type="PANTHER" id="PTHR21021">
    <property type="entry name" value="GAF/PUTATIVE CYTOSKELETAL PROTEIN"/>
    <property type="match status" value="1"/>
</dbReference>
<dbReference type="Pfam" id="PF13185">
    <property type="entry name" value="GAF_2"/>
    <property type="match status" value="1"/>
</dbReference>
<dbReference type="FunFam" id="3.30.450.40:FF:000008">
    <property type="entry name" value="GAF domain-containing proteins"/>
    <property type="match status" value="1"/>
</dbReference>
<organism evidence="3 4">
    <name type="scientific">Aeromonas cavernicola</name>
    <dbReference type="NCBI Taxonomy" id="1006623"/>
    <lineage>
        <taxon>Bacteria</taxon>
        <taxon>Pseudomonadati</taxon>
        <taxon>Pseudomonadota</taxon>
        <taxon>Gammaproteobacteria</taxon>
        <taxon>Aeromonadales</taxon>
        <taxon>Aeromonadaceae</taxon>
        <taxon>Aeromonas</taxon>
    </lineage>
</organism>
<sequence length="152" mass="16899">MSEKQPFYHYLHQQVRALLDGEADLIAKLANLSALLKQELPSINWVGFYLLKDDELVLGPFQGKPACFRIPVGRGVCGSAIVQGKTLRINDVHQFDGHIACDSASNAEIVIPIRHSGKIIGLLDIDSPNFNRFDLQDQLGLEETMLILESML</sequence>
<gene>
    <name evidence="3" type="ORF">CUC53_08395</name>
</gene>
<dbReference type="InterPro" id="IPR003018">
    <property type="entry name" value="GAF"/>
</dbReference>
<dbReference type="AlphaFoldDB" id="A0A2H9U586"/>
<accession>A0A2H9U586</accession>
<dbReference type="InterPro" id="IPR029016">
    <property type="entry name" value="GAF-like_dom_sf"/>
</dbReference>
<evidence type="ECO:0000259" key="2">
    <source>
        <dbReference type="Pfam" id="PF13185"/>
    </source>
</evidence>
<evidence type="ECO:0000313" key="3">
    <source>
        <dbReference type="EMBL" id="PJG59216.1"/>
    </source>
</evidence>
<dbReference type="Gene3D" id="3.30.450.40">
    <property type="match status" value="1"/>
</dbReference>
<dbReference type="GO" id="GO:0033745">
    <property type="term" value="F:L-methionine-(R)-S-oxide reductase activity"/>
    <property type="evidence" value="ECO:0007669"/>
    <property type="project" value="TreeGrafter"/>
</dbReference>
<reference evidence="3 4" key="1">
    <citation type="submission" date="2017-11" db="EMBL/GenBank/DDBJ databases">
        <title>Draft genome sequence of environmental isolate Aeromonas cavernicola sp. nov. MDC 2508.</title>
        <authorList>
            <person name="Colston S.M."/>
            <person name="Navarro A."/>
            <person name="Martinez-Murcia A.J."/>
            <person name="Graf J."/>
        </authorList>
    </citation>
    <scope>NUCLEOTIDE SEQUENCE [LARGE SCALE GENOMIC DNA]</scope>
    <source>
        <strain evidence="3 4">MDC 2508</strain>
    </source>
</reference>
<dbReference type="GO" id="GO:0005829">
    <property type="term" value="C:cytosol"/>
    <property type="evidence" value="ECO:0007669"/>
    <property type="project" value="TreeGrafter"/>
</dbReference>
<keyword evidence="4" id="KW-1185">Reference proteome</keyword>
<dbReference type="SUPFAM" id="SSF55781">
    <property type="entry name" value="GAF domain-like"/>
    <property type="match status" value="1"/>
</dbReference>
<dbReference type="OrthoDB" id="9796252at2"/>
<evidence type="ECO:0000313" key="4">
    <source>
        <dbReference type="Proteomes" id="UP000235861"/>
    </source>
</evidence>
<proteinExistence type="inferred from homology"/>
<protein>
    <submittedName>
        <fullName evidence="3">Free methionine-(R)-sulfoxide reductase</fullName>
    </submittedName>
</protein>
<dbReference type="EMBL" id="PGGC01000075">
    <property type="protein sequence ID" value="PJG59216.1"/>
    <property type="molecule type" value="Genomic_DNA"/>
</dbReference>
<dbReference type="Proteomes" id="UP000235861">
    <property type="component" value="Unassembled WGS sequence"/>
</dbReference>
<dbReference type="PANTHER" id="PTHR21021:SF15">
    <property type="entry name" value="FREE METHIONINE-R-SULFOXIDE REDUCTASE"/>
    <property type="match status" value="1"/>
</dbReference>
<comment type="caution">
    <text evidence="3">The sequence shown here is derived from an EMBL/GenBank/DDBJ whole genome shotgun (WGS) entry which is preliminary data.</text>
</comment>
<dbReference type="InterPro" id="IPR051330">
    <property type="entry name" value="Phosphatase_reg/MetRdx"/>
</dbReference>